<evidence type="ECO:0000313" key="4">
    <source>
        <dbReference type="Proteomes" id="UP000237682"/>
    </source>
</evidence>
<sequence length="390" mass="41222">MSWITSEEALALLKVQPQTLYANVSRGRIRTRPHPQDVRRSLYHGEDVKRLAGRHAGRRSVADVATQTISFGEPVLASGLSTIADGRLWYRGEDAAGLAERASLEEIARLLWQVGRVDFAFPPTVKGTPVPANPFEAALLALARRASHDFPTGGRSHAVLCREAAGLVGTMAAAMLGGGADGALPLHQQAAQAWQAPDAADLIRRALVLLADHELNASTFAARTAASTGAPLAAGLLAGLGTLAGPLHGTAAVSMQALAETARRIGARRAVHDWLSRGHRLPAFGHPLYPGGDPRATALLACFPCSEIYEEIREAVAEHGDEPPNVDFALAALADRHGLPASTPFTLFALARSVGWIAHMLEQTARGSLIRPRAHYDGPPLTTAASVETA</sequence>
<dbReference type="Pfam" id="PF00285">
    <property type="entry name" value="Citrate_synt"/>
    <property type="match status" value="1"/>
</dbReference>
<dbReference type="Proteomes" id="UP000237682">
    <property type="component" value="Unassembled WGS sequence"/>
</dbReference>
<dbReference type="OrthoDB" id="9786046at2"/>
<accession>A0A2S9QGQ8</accession>
<dbReference type="SUPFAM" id="SSF48256">
    <property type="entry name" value="Citrate synthase"/>
    <property type="match status" value="1"/>
</dbReference>
<comment type="similarity">
    <text evidence="1">Belongs to the citrate synthase family.</text>
</comment>
<dbReference type="PANTHER" id="PTHR11739">
    <property type="entry name" value="CITRATE SYNTHASE"/>
    <property type="match status" value="1"/>
</dbReference>
<dbReference type="CDD" id="cd06102">
    <property type="entry name" value="citrate_synt_like_2"/>
    <property type="match status" value="1"/>
</dbReference>
<dbReference type="PRINTS" id="PR00143">
    <property type="entry name" value="CITRTSNTHASE"/>
</dbReference>
<reference evidence="3 4" key="1">
    <citation type="submission" date="2018-02" db="EMBL/GenBank/DDBJ databases">
        <title>Whole genome sequencing of endophytic bacterium.</title>
        <authorList>
            <person name="Eedara R."/>
            <person name="Podile A.R."/>
        </authorList>
    </citation>
    <scope>NUCLEOTIDE SEQUENCE [LARGE SCALE GENOMIC DNA]</scope>
    <source>
        <strain evidence="3 4">RP1T</strain>
    </source>
</reference>
<dbReference type="GO" id="GO:0005975">
    <property type="term" value="P:carbohydrate metabolic process"/>
    <property type="evidence" value="ECO:0007669"/>
    <property type="project" value="TreeGrafter"/>
</dbReference>
<dbReference type="AlphaFoldDB" id="A0A2S9QGQ8"/>
<dbReference type="PANTHER" id="PTHR11739:SF4">
    <property type="entry name" value="CITRATE SYNTHASE, PEROXISOMAL"/>
    <property type="match status" value="1"/>
</dbReference>
<dbReference type="InterPro" id="IPR002020">
    <property type="entry name" value="Citrate_synthase"/>
</dbReference>
<organism evidence="3 4">
    <name type="scientific">Labrys okinawensis</name>
    <dbReference type="NCBI Taxonomy" id="346911"/>
    <lineage>
        <taxon>Bacteria</taxon>
        <taxon>Pseudomonadati</taxon>
        <taxon>Pseudomonadota</taxon>
        <taxon>Alphaproteobacteria</taxon>
        <taxon>Hyphomicrobiales</taxon>
        <taxon>Xanthobacteraceae</taxon>
        <taxon>Labrys</taxon>
    </lineage>
</organism>
<dbReference type="InterPro" id="IPR016142">
    <property type="entry name" value="Citrate_synth-like_lrg_a-sub"/>
</dbReference>
<dbReference type="InterPro" id="IPR036969">
    <property type="entry name" value="Citrate_synthase_sf"/>
</dbReference>
<dbReference type="GO" id="GO:0006099">
    <property type="term" value="P:tricarboxylic acid cycle"/>
    <property type="evidence" value="ECO:0007669"/>
    <property type="project" value="TreeGrafter"/>
</dbReference>
<dbReference type="RefSeq" id="WP_105860875.1">
    <property type="nucleotide sequence ID" value="NZ_PUEJ01000002.1"/>
</dbReference>
<evidence type="ECO:0000256" key="2">
    <source>
        <dbReference type="ARBA" id="ARBA00022679"/>
    </source>
</evidence>
<gene>
    <name evidence="3" type="ORF">C5L14_04575</name>
</gene>
<keyword evidence="4" id="KW-1185">Reference proteome</keyword>
<evidence type="ECO:0000256" key="1">
    <source>
        <dbReference type="ARBA" id="ARBA00010566"/>
    </source>
</evidence>
<keyword evidence="2" id="KW-0808">Transferase</keyword>
<proteinExistence type="inferred from homology"/>
<name>A0A2S9QGQ8_9HYPH</name>
<dbReference type="EMBL" id="PUEJ01000002">
    <property type="protein sequence ID" value="PRH88524.1"/>
    <property type="molecule type" value="Genomic_DNA"/>
</dbReference>
<dbReference type="Gene3D" id="1.10.580.10">
    <property type="entry name" value="Citrate Synthase, domain 1"/>
    <property type="match status" value="1"/>
</dbReference>
<dbReference type="GO" id="GO:0005829">
    <property type="term" value="C:cytosol"/>
    <property type="evidence" value="ECO:0007669"/>
    <property type="project" value="TreeGrafter"/>
</dbReference>
<comment type="caution">
    <text evidence="3">The sequence shown here is derived from an EMBL/GenBank/DDBJ whole genome shotgun (WGS) entry which is preliminary data.</text>
</comment>
<protein>
    <submittedName>
        <fullName evidence="3">Citrate synthase</fullName>
    </submittedName>
</protein>
<evidence type="ECO:0000313" key="3">
    <source>
        <dbReference type="EMBL" id="PRH88524.1"/>
    </source>
</evidence>
<dbReference type="GO" id="GO:0046912">
    <property type="term" value="F:acyltransferase activity, acyl groups converted into alkyl on transfer"/>
    <property type="evidence" value="ECO:0007669"/>
    <property type="project" value="InterPro"/>
</dbReference>